<accession>A0A3L0YBT2</accession>
<sequence length="124" mass="14045">MQYPALTQAAIDALAERQRQIEVKGWTTEHDDQYVNNQLAAAASCYASHVVGRSWIYDGDGENYRGEPTPENWPLDWDEAWWKPSDPRRDRVKAIALLLADVERIDRAEAKGQEGVTATMVAEK</sequence>
<dbReference type="AlphaFoldDB" id="A0A3L0YBT2"/>
<gene>
    <name evidence="1" type="ORF">D9F05_09635</name>
</gene>
<proteinExistence type="predicted"/>
<organism evidence="1">
    <name type="scientific">Escherichia coli</name>
    <dbReference type="NCBI Taxonomy" id="562"/>
    <lineage>
        <taxon>Bacteria</taxon>
        <taxon>Pseudomonadati</taxon>
        <taxon>Pseudomonadota</taxon>
        <taxon>Gammaproteobacteria</taxon>
        <taxon>Enterobacterales</taxon>
        <taxon>Enterobacteriaceae</taxon>
        <taxon>Escherichia</taxon>
    </lineage>
</organism>
<evidence type="ECO:0000313" key="1">
    <source>
        <dbReference type="EMBL" id="MHO04633.1"/>
    </source>
</evidence>
<protein>
    <submittedName>
        <fullName evidence="1">Uncharacterized protein</fullName>
    </submittedName>
</protein>
<name>A0A3L0YBT2_ECOLX</name>
<dbReference type="EMBL" id="RNRV01000013">
    <property type="protein sequence ID" value="MHO04633.1"/>
    <property type="molecule type" value="Genomic_DNA"/>
</dbReference>
<reference evidence="1" key="1">
    <citation type="submission" date="2018-10" db="EMBL/GenBank/DDBJ databases">
        <authorList>
            <consortium name="NARMS: The National Antimicrobial Resistance Monitoring System"/>
        </authorList>
    </citation>
    <scope>NUCLEOTIDE SEQUENCE [LARGE SCALE GENOMIC DNA]</scope>
    <source>
        <strain evidence="1">CVM N17EC0388</strain>
    </source>
</reference>
<comment type="caution">
    <text evidence="1">The sequence shown here is derived from an EMBL/GenBank/DDBJ whole genome shotgun (WGS) entry which is preliminary data.</text>
</comment>